<keyword evidence="3" id="KW-1185">Reference proteome</keyword>
<dbReference type="Proteomes" id="UP001213681">
    <property type="component" value="Unassembled WGS sequence"/>
</dbReference>
<dbReference type="EMBL" id="JAPVEA010000007">
    <property type="protein sequence ID" value="KAJ5444149.1"/>
    <property type="molecule type" value="Genomic_DNA"/>
</dbReference>
<dbReference type="AlphaFoldDB" id="A0AAD6C308"/>
<feature type="region of interest" description="Disordered" evidence="1">
    <location>
        <begin position="77"/>
        <end position="107"/>
    </location>
</feature>
<evidence type="ECO:0000256" key="1">
    <source>
        <dbReference type="SAM" id="MobiDB-lite"/>
    </source>
</evidence>
<dbReference type="RefSeq" id="XP_056764229.1">
    <property type="nucleotide sequence ID" value="XM_056911403.1"/>
</dbReference>
<feature type="compositionally biased region" description="Basic and acidic residues" evidence="1">
    <location>
        <begin position="86"/>
        <end position="107"/>
    </location>
</feature>
<feature type="region of interest" description="Disordered" evidence="1">
    <location>
        <begin position="1"/>
        <end position="42"/>
    </location>
</feature>
<comment type="caution">
    <text evidence="2">The sequence shown here is derived from an EMBL/GenBank/DDBJ whole genome shotgun (WGS) entry which is preliminary data.</text>
</comment>
<reference evidence="2" key="1">
    <citation type="submission" date="2022-12" db="EMBL/GenBank/DDBJ databases">
        <authorList>
            <person name="Petersen C."/>
        </authorList>
    </citation>
    <scope>NUCLEOTIDE SEQUENCE</scope>
    <source>
        <strain evidence="2">IBT 16125</strain>
    </source>
</reference>
<reference evidence="2" key="2">
    <citation type="journal article" date="2023" name="IMA Fungus">
        <title>Comparative genomic study of the Penicillium genus elucidates a diverse pangenome and 15 lateral gene transfer events.</title>
        <authorList>
            <person name="Petersen C."/>
            <person name="Sorensen T."/>
            <person name="Nielsen M.R."/>
            <person name="Sondergaard T.E."/>
            <person name="Sorensen J.L."/>
            <person name="Fitzpatrick D.A."/>
            <person name="Frisvad J.C."/>
            <person name="Nielsen K.L."/>
        </authorList>
    </citation>
    <scope>NUCLEOTIDE SEQUENCE</scope>
    <source>
        <strain evidence="2">IBT 16125</strain>
    </source>
</reference>
<evidence type="ECO:0000313" key="2">
    <source>
        <dbReference type="EMBL" id="KAJ5444149.1"/>
    </source>
</evidence>
<dbReference type="GeneID" id="81601646"/>
<accession>A0AAD6C308</accession>
<gene>
    <name evidence="2" type="ORF">N7458_008021</name>
</gene>
<name>A0AAD6C308_9EURO</name>
<evidence type="ECO:0000313" key="3">
    <source>
        <dbReference type="Proteomes" id="UP001213681"/>
    </source>
</evidence>
<proteinExistence type="predicted"/>
<organism evidence="2 3">
    <name type="scientific">Penicillium daleae</name>
    <dbReference type="NCBI Taxonomy" id="63821"/>
    <lineage>
        <taxon>Eukaryota</taxon>
        <taxon>Fungi</taxon>
        <taxon>Dikarya</taxon>
        <taxon>Ascomycota</taxon>
        <taxon>Pezizomycotina</taxon>
        <taxon>Eurotiomycetes</taxon>
        <taxon>Eurotiomycetidae</taxon>
        <taxon>Eurotiales</taxon>
        <taxon>Aspergillaceae</taxon>
        <taxon>Penicillium</taxon>
    </lineage>
</organism>
<sequence length="135" mass="15152">MVEAEGPLLSPPSEPASTVPLGSSIRTTPIHPDLPDVQVPGGPLPVYSYHPITCEPIEDQDLLSELEQLRQEFPSKEAALRAQEQAAKEARRRIEEAEKKKEQVQKAIDKKIKERDTEMKVLSKYREVRASDIPT</sequence>
<protein>
    <submittedName>
        <fullName evidence="2">Uncharacterized protein</fullName>
    </submittedName>
</protein>